<evidence type="ECO:0000256" key="1">
    <source>
        <dbReference type="SAM" id="Phobius"/>
    </source>
</evidence>
<keyword evidence="1" id="KW-0472">Membrane</keyword>
<evidence type="ECO:0000313" key="2">
    <source>
        <dbReference type="EMBL" id="CCQ43242.1"/>
    </source>
</evidence>
<organism evidence="2">
    <name type="scientific">Homo sapiens</name>
    <name type="common">Human</name>
    <dbReference type="NCBI Taxonomy" id="9606"/>
    <lineage>
        <taxon>Eukaryota</taxon>
        <taxon>Metazoa</taxon>
        <taxon>Chordata</taxon>
        <taxon>Craniata</taxon>
        <taxon>Vertebrata</taxon>
        <taxon>Euteleostomi</taxon>
        <taxon>Mammalia</taxon>
        <taxon>Eutheria</taxon>
        <taxon>Euarchontoglires</taxon>
        <taxon>Primates</taxon>
        <taxon>Haplorrhini</taxon>
        <taxon>Catarrhini</taxon>
        <taxon>Hominidae</taxon>
        <taxon>Homo</taxon>
    </lineage>
</organism>
<dbReference type="OrthoDB" id="21502at2759"/>
<reference evidence="2" key="1">
    <citation type="journal article" date="2013" name="PLoS ONE">
        <title>Direct detection of alternative open reading frames translation products in human significantly expands the proteome.</title>
        <authorList>
            <person name="Vanderperre B."/>
            <person name="Lucier J.-F."/>
            <person name="Motard J."/>
            <person name="Tremblay G."/>
            <person name="Vanderperre S."/>
            <person name="Wisztorski M."/>
            <person name="Salzet M."/>
            <person name="Boisvert F.-M."/>
            <person name="Roucou X."/>
        </authorList>
    </citation>
    <scope>NUCLEOTIDE SEQUENCE</scope>
</reference>
<keyword evidence="1" id="KW-0812">Transmembrane</keyword>
<dbReference type="EMBL" id="HF583745">
    <property type="protein sequence ID" value="CCQ43242.1"/>
    <property type="molecule type" value="Genomic_DNA"/>
</dbReference>
<sequence>MQCSNQYWGLNLSQRKPRAKLLLGFLHFPTQLVVHLEAWPLSLFLK</sequence>
<dbReference type="AlphaFoldDB" id="L8ECA8"/>
<feature type="transmembrane region" description="Helical" evidence="1">
    <location>
        <begin position="21"/>
        <end position="41"/>
    </location>
</feature>
<proteinExistence type="predicted"/>
<dbReference type="ChiTaRS" id="MCM3AP">
    <property type="organism name" value="human"/>
</dbReference>
<keyword evidence="1" id="KW-1133">Transmembrane helix</keyword>
<accession>L8ECA8</accession>
<gene>
    <name evidence="2" type="primary">MCM3AP</name>
</gene>
<protein>
    <submittedName>
        <fullName evidence="2">Alternative protein MCM3AP</fullName>
    </submittedName>
</protein>
<name>L8ECA8_HUMAN</name>